<dbReference type="PRINTS" id="PR00081">
    <property type="entry name" value="GDHRDH"/>
</dbReference>
<dbReference type="PANTHER" id="PTHR43669:SF3">
    <property type="entry name" value="ALCOHOL DEHYDROGENASE, PUTATIVE (AFU_ORTHOLOGUE AFUA_3G03445)-RELATED"/>
    <property type="match status" value="1"/>
</dbReference>
<dbReference type="Pfam" id="PF00106">
    <property type="entry name" value="adh_short"/>
    <property type="match status" value="1"/>
</dbReference>
<reference evidence="4 5" key="1">
    <citation type="submission" date="2020-04" db="EMBL/GenBank/DDBJ databases">
        <title>Novel species.</title>
        <authorList>
            <person name="Teo W.F.A."/>
            <person name="Lipun K."/>
            <person name="Srisuk N."/>
            <person name="Duangmal K."/>
        </authorList>
    </citation>
    <scope>NUCLEOTIDE SEQUENCE [LARGE SCALE GENOMIC DNA]</scope>
    <source>
        <strain evidence="4 5">K13G38</strain>
    </source>
</reference>
<organism evidence="4 5">
    <name type="scientific">Amycolatopsis acididurans</name>
    <dbReference type="NCBI Taxonomy" id="2724524"/>
    <lineage>
        <taxon>Bacteria</taxon>
        <taxon>Bacillati</taxon>
        <taxon>Actinomycetota</taxon>
        <taxon>Actinomycetes</taxon>
        <taxon>Pseudonocardiales</taxon>
        <taxon>Pseudonocardiaceae</taxon>
        <taxon>Amycolatopsis</taxon>
    </lineage>
</organism>
<dbReference type="Proteomes" id="UP000715441">
    <property type="component" value="Unassembled WGS sequence"/>
</dbReference>
<keyword evidence="2" id="KW-0560">Oxidoreductase</keyword>
<dbReference type="PRINTS" id="PR00080">
    <property type="entry name" value="SDRFAMILY"/>
</dbReference>
<dbReference type="InterPro" id="IPR002347">
    <property type="entry name" value="SDR_fam"/>
</dbReference>
<evidence type="ECO:0000256" key="1">
    <source>
        <dbReference type="ARBA" id="ARBA00006484"/>
    </source>
</evidence>
<comment type="caution">
    <text evidence="4">The sequence shown here is derived from an EMBL/GenBank/DDBJ whole genome shotgun (WGS) entry which is preliminary data.</text>
</comment>
<comment type="similarity">
    <text evidence="1 3">Belongs to the short-chain dehydrogenases/reductases (SDR) family.</text>
</comment>
<dbReference type="RefSeq" id="WP_168512846.1">
    <property type="nucleotide sequence ID" value="NZ_JAAXLS010000003.1"/>
</dbReference>
<gene>
    <name evidence="4" type="ORF">HFP15_07405</name>
</gene>
<dbReference type="Gene3D" id="3.40.50.720">
    <property type="entry name" value="NAD(P)-binding Rossmann-like Domain"/>
    <property type="match status" value="1"/>
</dbReference>
<proteinExistence type="inferred from homology"/>
<dbReference type="CDD" id="cd05233">
    <property type="entry name" value="SDR_c"/>
    <property type="match status" value="1"/>
</dbReference>
<name>A0ABX1J2W9_9PSEU</name>
<dbReference type="EMBL" id="JAAXLS010000003">
    <property type="protein sequence ID" value="NKQ52705.1"/>
    <property type="molecule type" value="Genomic_DNA"/>
</dbReference>
<dbReference type="PANTHER" id="PTHR43669">
    <property type="entry name" value="5-KETO-D-GLUCONATE 5-REDUCTASE"/>
    <property type="match status" value="1"/>
</dbReference>
<sequence>MTALSAVVTGASRGIGLAIAQALAADGYCLTLSARRPEGLEQAAGELRERTEVQAVAANLASEDDVRRLADEHARRFDGLDLLVLNAGVGFNDPIAEQPLKQYDLMFNVNLRAQFILIQHALPLLRKSAAANPERGAKVVALASITGVAAEPKLGVYGATKAALISLCETLNLEESGHGVTATALSPGYVDTDMAAWKRDEISTMLKAQDVATLVQAVSRLSANAVVPNIVLARAGDQLWRA</sequence>
<dbReference type="InterPro" id="IPR036291">
    <property type="entry name" value="NAD(P)-bd_dom_sf"/>
</dbReference>
<evidence type="ECO:0000313" key="4">
    <source>
        <dbReference type="EMBL" id="NKQ52705.1"/>
    </source>
</evidence>
<accession>A0ABX1J2W9</accession>
<evidence type="ECO:0000313" key="5">
    <source>
        <dbReference type="Proteomes" id="UP000715441"/>
    </source>
</evidence>
<dbReference type="SUPFAM" id="SSF51735">
    <property type="entry name" value="NAD(P)-binding Rossmann-fold domains"/>
    <property type="match status" value="1"/>
</dbReference>
<protein>
    <submittedName>
        <fullName evidence="4">SDR family oxidoreductase</fullName>
    </submittedName>
</protein>
<keyword evidence="5" id="KW-1185">Reference proteome</keyword>
<evidence type="ECO:0000256" key="3">
    <source>
        <dbReference type="RuleBase" id="RU000363"/>
    </source>
</evidence>
<evidence type="ECO:0000256" key="2">
    <source>
        <dbReference type="ARBA" id="ARBA00023002"/>
    </source>
</evidence>